<accession>A0A7L9U030</accession>
<dbReference type="Pfam" id="PF07963">
    <property type="entry name" value="N_methyl"/>
    <property type="match status" value="1"/>
</dbReference>
<dbReference type="RefSeq" id="WP_193685434.1">
    <property type="nucleotide sequence ID" value="NZ_CP062941.1"/>
</dbReference>
<evidence type="ECO:0000313" key="2">
    <source>
        <dbReference type="Proteomes" id="UP000593875"/>
    </source>
</evidence>
<sequence>MTRMRPLPSARRARGFSLAELLIAVAIGLALLAGLSGMFVKNTRAQAEIEKAHRQVENGRYAIDLMTADLRNAGYYAEFDPTVLASPAALPPPCAASLDELKAGLALAVQGVDGDAAGLGCLKDVRAGTDALVVRHTATCIAGQPGCDPVAAGGPFFQASLCSNASELDSPNSADFYALTLGTAGLTRHGRDCTPVAASGTPAAIRRYRTHIYFVANNNQGKDGIPTLKRAELSSDGVNVAWNIVPLAEGIENLQLEYGLDLAPAGGNGVADLGTADPAAASGCAAAACAVANWRSAVAVRLHVLARNAVATAGYKDDKVYVLGHKANGDDNKVAATNDAYKRHVFQSMVALPNPAGRRLP</sequence>
<protein>
    <submittedName>
        <fullName evidence="1">PilW family protein</fullName>
    </submittedName>
</protein>
<name>A0A7L9U030_9BURK</name>
<dbReference type="Pfam" id="PF16074">
    <property type="entry name" value="PilW"/>
    <property type="match status" value="1"/>
</dbReference>
<dbReference type="InterPro" id="IPR012902">
    <property type="entry name" value="N_methyl_site"/>
</dbReference>
<evidence type="ECO:0000313" key="1">
    <source>
        <dbReference type="EMBL" id="QOL48391.1"/>
    </source>
</evidence>
<gene>
    <name evidence="1" type="ORF">LPB04_15585</name>
</gene>
<dbReference type="SUPFAM" id="SSF54523">
    <property type="entry name" value="Pili subunits"/>
    <property type="match status" value="1"/>
</dbReference>
<dbReference type="AlphaFoldDB" id="A0A7L9U030"/>
<organism evidence="1 2">
    <name type="scientific">Massilia litorea</name>
    <dbReference type="NCBI Taxonomy" id="2769491"/>
    <lineage>
        <taxon>Bacteria</taxon>
        <taxon>Pseudomonadati</taxon>
        <taxon>Pseudomonadota</taxon>
        <taxon>Betaproteobacteria</taxon>
        <taxon>Burkholderiales</taxon>
        <taxon>Oxalobacteraceae</taxon>
        <taxon>Telluria group</taxon>
        <taxon>Massilia</taxon>
    </lineage>
</organism>
<dbReference type="EMBL" id="CP062941">
    <property type="protein sequence ID" value="QOL48391.1"/>
    <property type="molecule type" value="Genomic_DNA"/>
</dbReference>
<dbReference type="KEGG" id="mlir:LPB04_15585"/>
<dbReference type="Proteomes" id="UP000593875">
    <property type="component" value="Chromosome"/>
</dbReference>
<dbReference type="NCBIfam" id="TIGR02532">
    <property type="entry name" value="IV_pilin_GFxxxE"/>
    <property type="match status" value="1"/>
</dbReference>
<keyword evidence="2" id="KW-1185">Reference proteome</keyword>
<dbReference type="GO" id="GO:0043683">
    <property type="term" value="P:type IV pilus assembly"/>
    <property type="evidence" value="ECO:0007669"/>
    <property type="project" value="InterPro"/>
</dbReference>
<dbReference type="InterPro" id="IPR045584">
    <property type="entry name" value="Pilin-like"/>
</dbReference>
<dbReference type="InterPro" id="IPR032092">
    <property type="entry name" value="PilW"/>
</dbReference>
<reference evidence="1 2" key="1">
    <citation type="submission" date="2020-10" db="EMBL/GenBank/DDBJ databases">
        <title>Genome sequencing of Massilia sp. LPB0304.</title>
        <authorList>
            <person name="Kim J."/>
        </authorList>
    </citation>
    <scope>NUCLEOTIDE SEQUENCE [LARGE SCALE GENOMIC DNA]</scope>
    <source>
        <strain evidence="1 2">LPB0304</strain>
    </source>
</reference>
<proteinExistence type="predicted"/>